<comment type="caution">
    <text evidence="1">The sequence shown here is derived from an EMBL/GenBank/DDBJ whole genome shotgun (WGS) entry which is preliminary data.</text>
</comment>
<proteinExistence type="predicted"/>
<reference evidence="1" key="2">
    <citation type="submission" date="2020-11" db="EMBL/GenBank/DDBJ databases">
        <authorList>
            <person name="McCartney M.A."/>
            <person name="Auch B."/>
            <person name="Kono T."/>
            <person name="Mallez S."/>
            <person name="Becker A."/>
            <person name="Gohl D.M."/>
            <person name="Silverstein K.A.T."/>
            <person name="Koren S."/>
            <person name="Bechman K.B."/>
            <person name="Herman A."/>
            <person name="Abrahante J.E."/>
            <person name="Garbe J."/>
        </authorList>
    </citation>
    <scope>NUCLEOTIDE SEQUENCE</scope>
    <source>
        <strain evidence="1">Duluth1</strain>
        <tissue evidence="1">Whole animal</tissue>
    </source>
</reference>
<evidence type="ECO:0000313" key="2">
    <source>
        <dbReference type="Proteomes" id="UP000828390"/>
    </source>
</evidence>
<keyword evidence="2" id="KW-1185">Reference proteome</keyword>
<protein>
    <submittedName>
        <fullName evidence="1">Uncharacterized protein</fullName>
    </submittedName>
</protein>
<dbReference type="Proteomes" id="UP000828390">
    <property type="component" value="Unassembled WGS sequence"/>
</dbReference>
<dbReference type="AlphaFoldDB" id="A0A9D4RPA3"/>
<evidence type="ECO:0000313" key="1">
    <source>
        <dbReference type="EMBL" id="KAH3873677.1"/>
    </source>
</evidence>
<gene>
    <name evidence="1" type="ORF">DPMN_036914</name>
</gene>
<organism evidence="1 2">
    <name type="scientific">Dreissena polymorpha</name>
    <name type="common">Zebra mussel</name>
    <name type="synonym">Mytilus polymorpha</name>
    <dbReference type="NCBI Taxonomy" id="45954"/>
    <lineage>
        <taxon>Eukaryota</taxon>
        <taxon>Metazoa</taxon>
        <taxon>Spiralia</taxon>
        <taxon>Lophotrochozoa</taxon>
        <taxon>Mollusca</taxon>
        <taxon>Bivalvia</taxon>
        <taxon>Autobranchia</taxon>
        <taxon>Heteroconchia</taxon>
        <taxon>Euheterodonta</taxon>
        <taxon>Imparidentia</taxon>
        <taxon>Neoheterodontei</taxon>
        <taxon>Myida</taxon>
        <taxon>Dreissenoidea</taxon>
        <taxon>Dreissenidae</taxon>
        <taxon>Dreissena</taxon>
    </lineage>
</organism>
<reference evidence="1" key="1">
    <citation type="journal article" date="2019" name="bioRxiv">
        <title>The Genome of the Zebra Mussel, Dreissena polymorpha: A Resource for Invasive Species Research.</title>
        <authorList>
            <person name="McCartney M.A."/>
            <person name="Auch B."/>
            <person name="Kono T."/>
            <person name="Mallez S."/>
            <person name="Zhang Y."/>
            <person name="Obille A."/>
            <person name="Becker A."/>
            <person name="Abrahante J.E."/>
            <person name="Garbe J."/>
            <person name="Badalamenti J.P."/>
            <person name="Herman A."/>
            <person name="Mangelson H."/>
            <person name="Liachko I."/>
            <person name="Sullivan S."/>
            <person name="Sone E.D."/>
            <person name="Koren S."/>
            <person name="Silverstein K.A.T."/>
            <person name="Beckman K.B."/>
            <person name="Gohl D.M."/>
        </authorList>
    </citation>
    <scope>NUCLEOTIDE SEQUENCE</scope>
    <source>
        <strain evidence="1">Duluth1</strain>
        <tissue evidence="1">Whole animal</tissue>
    </source>
</reference>
<sequence>MLKLDQDVCLPLYHTDSCDEGGRKAVTCEEGYVIKVVDVRCMPANYTCREFDLISRLCNGITSCAQVDVRPTFMPSCRTNLCGDDTPNLRRRRGSVFHLVNISCYNCTQQCPSNVYDRVYRLCQSQRDCNLNELQAKPATIYLQDTVYVKKVGYINVYVDHIRVDVLTNPGFPGNHDWLPSTCYWAIYSDRDRGEEVVPHSVEGTHVCDTQYLQLCPGGNAHL</sequence>
<name>A0A9D4RPA3_DREPO</name>
<accession>A0A9D4RPA3</accession>
<dbReference type="EMBL" id="JAIWYP010000002">
    <property type="protein sequence ID" value="KAH3873677.1"/>
    <property type="molecule type" value="Genomic_DNA"/>
</dbReference>